<accession>A0A811BPU1</accession>
<sequence length="208" mass="22537">MSVGRAHATATIASGSFQSPFCSSCLFFCSRMPMCPLLARGADGDLGHAKASAPQGKEDRAHEFRLCAAGNPPFHPHWTSATTRLRVSFRSPFQGHCPQSRVLFSFLFFPHPNSCSTCVCVPPSPVPPTAIANNERSDAHETAEEKRAVNLSDRTSVPAVGRPAARKGSAEPLALHERATTATRPKEGAGKARQKKHKRRKNRPLCRA</sequence>
<name>A0A811BPU1_9VIRU</name>
<evidence type="ECO:0000313" key="2">
    <source>
        <dbReference type="EMBL" id="BCU03320.1"/>
    </source>
</evidence>
<feature type="region of interest" description="Disordered" evidence="1">
    <location>
        <begin position="131"/>
        <end position="208"/>
    </location>
</feature>
<feature type="compositionally biased region" description="Basic residues" evidence="1">
    <location>
        <begin position="192"/>
        <end position="208"/>
    </location>
</feature>
<feature type="compositionally biased region" description="Basic and acidic residues" evidence="1">
    <location>
        <begin position="174"/>
        <end position="190"/>
    </location>
</feature>
<dbReference type="Proteomes" id="UP001253637">
    <property type="component" value="Segment"/>
</dbReference>
<dbReference type="EMBL" id="LC625835">
    <property type="protein sequence ID" value="BCU03320.1"/>
    <property type="molecule type" value="Genomic_DNA"/>
</dbReference>
<evidence type="ECO:0000256" key="1">
    <source>
        <dbReference type="SAM" id="MobiDB-lite"/>
    </source>
</evidence>
<evidence type="ECO:0000313" key="3">
    <source>
        <dbReference type="Proteomes" id="UP001253637"/>
    </source>
</evidence>
<feature type="compositionally biased region" description="Basic and acidic residues" evidence="1">
    <location>
        <begin position="135"/>
        <end position="148"/>
    </location>
</feature>
<organism evidence="2 3">
    <name type="scientific">Pandoravirus japonicus</name>
    <dbReference type="NCBI Taxonomy" id="2823154"/>
    <lineage>
        <taxon>Viruses</taxon>
        <taxon>Pandoravirus</taxon>
    </lineage>
</organism>
<reference evidence="2" key="1">
    <citation type="submission" date="2021-04" db="EMBL/GenBank/DDBJ databases">
        <title>Draft Genome Sequence of Pandoravirus japonicus, Isolated from the Sabaishi River of Niigata, Japan.</title>
        <authorList>
            <person name="Hosokawa N."/>
            <person name="Takahashi H."/>
            <person name="Aoki K."/>
            <person name="Takemura M."/>
        </authorList>
    </citation>
    <scope>NUCLEOTIDE SEQUENCE</scope>
</reference>
<proteinExistence type="predicted"/>
<protein>
    <submittedName>
        <fullName evidence="2">Uncharacterized protein</fullName>
    </submittedName>
</protein>